<dbReference type="EMBL" id="CM000586">
    <property type="protein sequence ID" value="EWG51218.1"/>
    <property type="molecule type" value="Genomic_DNA"/>
</dbReference>
<dbReference type="RefSeq" id="XP_018757409.1">
    <property type="nucleotide sequence ID" value="XM_018899354.1"/>
</dbReference>
<dbReference type="Proteomes" id="UP000009096">
    <property type="component" value="Chromosome 9"/>
</dbReference>
<dbReference type="OrthoDB" id="4926491at2759"/>
<accession>W7MHK8</accession>
<sequence>MSSLSLASSRIFLSSRSNPPSQTVASIMSLPLKAKVSIRDNWEKPECHAQESMKKLKDVLGLEVRCEPQWQVLVSELESFWEDKGELVSSVTSFIHVWFEALTELLDDESHEAWTDTLLTKVRELTSRLNLTVEVSENQRPSTKWSNAQLGFILYIPKGLTHQAVQYFGLFKEQLLECFEENRPSKTLPIHSTTGDEWADVGAEDREEESAKSPQTGKKASAVDYLPDPNTMPKPGALFQQAPYHLFVYTSLSSRSQKIEIECSHSQTLEVMAEYLKRWTKTNVNRTDKPPAVEITLNHAASGFGLECDKLTLHCENRYGPIYNISAAAILNLVEGVFGYERVYGDSTSWHYRRDTPFKKR</sequence>
<dbReference type="EMBL" id="DS022255">
    <property type="protein sequence ID" value="EWG51218.1"/>
    <property type="molecule type" value="Genomic_DNA"/>
</dbReference>
<dbReference type="GeneID" id="30067876"/>
<dbReference type="KEGG" id="fvr:FVEG_10278"/>
<keyword evidence="3" id="KW-1185">Reference proteome</keyword>
<proteinExistence type="predicted"/>
<gene>
    <name evidence="2" type="ORF">FVEG_10278</name>
</gene>
<dbReference type="AlphaFoldDB" id="W7MHK8"/>
<name>W7MHK8_GIBM7</name>
<organism evidence="2 3">
    <name type="scientific">Gibberella moniliformis (strain M3125 / FGSC 7600)</name>
    <name type="common">Maize ear and stalk rot fungus</name>
    <name type="synonym">Fusarium verticillioides</name>
    <dbReference type="NCBI Taxonomy" id="334819"/>
    <lineage>
        <taxon>Eukaryota</taxon>
        <taxon>Fungi</taxon>
        <taxon>Dikarya</taxon>
        <taxon>Ascomycota</taxon>
        <taxon>Pezizomycotina</taxon>
        <taxon>Sordariomycetes</taxon>
        <taxon>Hypocreomycetidae</taxon>
        <taxon>Hypocreales</taxon>
        <taxon>Nectriaceae</taxon>
        <taxon>Fusarium</taxon>
        <taxon>Fusarium fujikuroi species complex</taxon>
    </lineage>
</organism>
<protein>
    <submittedName>
        <fullName evidence="2">Uncharacterized protein</fullName>
    </submittedName>
</protein>
<reference evidence="2 3" key="1">
    <citation type="journal article" date="2010" name="Nature">
        <title>Comparative genomics reveals mobile pathogenicity chromosomes in Fusarium.</title>
        <authorList>
            <person name="Ma L.J."/>
            <person name="van der Does H.C."/>
            <person name="Borkovich K.A."/>
            <person name="Coleman J.J."/>
            <person name="Daboussi M.J."/>
            <person name="Di Pietro A."/>
            <person name="Dufresne M."/>
            <person name="Freitag M."/>
            <person name="Grabherr M."/>
            <person name="Henrissat B."/>
            <person name="Houterman P.M."/>
            <person name="Kang S."/>
            <person name="Shim W.B."/>
            <person name="Woloshuk C."/>
            <person name="Xie X."/>
            <person name="Xu J.R."/>
            <person name="Antoniw J."/>
            <person name="Baker S.E."/>
            <person name="Bluhm B.H."/>
            <person name="Breakspear A."/>
            <person name="Brown D.W."/>
            <person name="Butchko R.A."/>
            <person name="Chapman S."/>
            <person name="Coulson R."/>
            <person name="Coutinho P.M."/>
            <person name="Danchin E.G."/>
            <person name="Diener A."/>
            <person name="Gale L.R."/>
            <person name="Gardiner D.M."/>
            <person name="Goff S."/>
            <person name="Hammond-Kosack K.E."/>
            <person name="Hilburn K."/>
            <person name="Hua-Van A."/>
            <person name="Jonkers W."/>
            <person name="Kazan K."/>
            <person name="Kodira C.D."/>
            <person name="Koehrsen M."/>
            <person name="Kumar L."/>
            <person name="Lee Y.H."/>
            <person name="Li L."/>
            <person name="Manners J.M."/>
            <person name="Miranda-Saavedra D."/>
            <person name="Mukherjee M."/>
            <person name="Park G."/>
            <person name="Park J."/>
            <person name="Park S.Y."/>
            <person name="Proctor R.H."/>
            <person name="Regev A."/>
            <person name="Ruiz-Roldan M.C."/>
            <person name="Sain D."/>
            <person name="Sakthikumar S."/>
            <person name="Sykes S."/>
            <person name="Schwartz D.C."/>
            <person name="Turgeon B.G."/>
            <person name="Wapinski I."/>
            <person name="Yoder O."/>
            <person name="Young S."/>
            <person name="Zeng Q."/>
            <person name="Zhou S."/>
            <person name="Galagan J."/>
            <person name="Cuomo C.A."/>
            <person name="Kistler H.C."/>
            <person name="Rep M."/>
        </authorList>
    </citation>
    <scope>NUCLEOTIDE SEQUENCE [LARGE SCALE GENOMIC DNA]</scope>
    <source>
        <strain evidence="3">M3125 / FGSC 7600</strain>
    </source>
</reference>
<feature type="region of interest" description="Disordered" evidence="1">
    <location>
        <begin position="187"/>
        <end position="221"/>
    </location>
</feature>
<evidence type="ECO:0000256" key="1">
    <source>
        <dbReference type="SAM" id="MobiDB-lite"/>
    </source>
</evidence>
<dbReference type="VEuPathDB" id="FungiDB:FVEG_10278"/>
<evidence type="ECO:0000313" key="3">
    <source>
        <dbReference type="Proteomes" id="UP000009096"/>
    </source>
</evidence>
<evidence type="ECO:0000313" key="2">
    <source>
        <dbReference type="EMBL" id="EWG51218.1"/>
    </source>
</evidence>